<gene>
    <name evidence="1" type="ORF">EJB05_32184</name>
</gene>
<organism evidence="1 2">
    <name type="scientific">Eragrostis curvula</name>
    <name type="common">weeping love grass</name>
    <dbReference type="NCBI Taxonomy" id="38414"/>
    <lineage>
        <taxon>Eukaryota</taxon>
        <taxon>Viridiplantae</taxon>
        <taxon>Streptophyta</taxon>
        <taxon>Embryophyta</taxon>
        <taxon>Tracheophyta</taxon>
        <taxon>Spermatophyta</taxon>
        <taxon>Magnoliopsida</taxon>
        <taxon>Liliopsida</taxon>
        <taxon>Poales</taxon>
        <taxon>Poaceae</taxon>
        <taxon>PACMAD clade</taxon>
        <taxon>Chloridoideae</taxon>
        <taxon>Eragrostideae</taxon>
        <taxon>Eragrostidinae</taxon>
        <taxon>Eragrostis</taxon>
    </lineage>
</organism>
<dbReference type="InterPro" id="IPR036047">
    <property type="entry name" value="F-box-like_dom_sf"/>
</dbReference>
<keyword evidence="2" id="KW-1185">Reference proteome</keyword>
<dbReference type="AlphaFoldDB" id="A0A5J9UG30"/>
<evidence type="ECO:0000313" key="2">
    <source>
        <dbReference type="Proteomes" id="UP000324897"/>
    </source>
</evidence>
<protein>
    <recommendedName>
        <fullName evidence="3">F-box domain-containing protein</fullName>
    </recommendedName>
</protein>
<dbReference type="InterPro" id="IPR053772">
    <property type="entry name" value="At1g61320/At1g61330-like"/>
</dbReference>
<sequence length="268" mass="29360">MAKVGRNTLRASLEWNRTRGSAEPWRRSWTGSAVGSLPDEILHSILRGLRLKHAARTSARSSRWPSLWLRALAASSVIDFTDRDFVGGQTPEQAAATYGEPLPPASGRARSAARSVPYRTLGGGVDAVCPSTSNSENQSQLPRELHRAVVESRTAAALTSVVDDSGILIHGDDFLLGHLKLIKVANFRGTRLEFVLLSFLTNRAPALEQLVLTTVDEDEAPGDELLKIIQERVSAMRKASPVAQVTVCRPSQDRNHNPAHTRFYHEEA</sequence>
<dbReference type="SUPFAM" id="SSF81383">
    <property type="entry name" value="F-box domain"/>
    <property type="match status" value="1"/>
</dbReference>
<accession>A0A5J9UG30</accession>
<dbReference type="Gramene" id="TVU22486">
    <property type="protein sequence ID" value="TVU22486"/>
    <property type="gene ID" value="EJB05_32184"/>
</dbReference>
<dbReference type="PANTHER" id="PTHR34145">
    <property type="entry name" value="OS02G0105600 PROTEIN"/>
    <property type="match status" value="1"/>
</dbReference>
<dbReference type="Proteomes" id="UP000324897">
    <property type="component" value="Unassembled WGS sequence"/>
</dbReference>
<reference evidence="1 2" key="1">
    <citation type="journal article" date="2019" name="Sci. Rep.">
        <title>A high-quality genome of Eragrostis curvula grass provides insights into Poaceae evolution and supports new strategies to enhance forage quality.</title>
        <authorList>
            <person name="Carballo J."/>
            <person name="Santos B.A.C.M."/>
            <person name="Zappacosta D."/>
            <person name="Garbus I."/>
            <person name="Selva J.P."/>
            <person name="Gallo C.A."/>
            <person name="Diaz A."/>
            <person name="Albertini E."/>
            <person name="Caccamo M."/>
            <person name="Echenique V."/>
        </authorList>
    </citation>
    <scope>NUCLEOTIDE SEQUENCE [LARGE SCALE GENOMIC DNA]</scope>
    <source>
        <strain evidence="2">cv. Victoria</strain>
        <tissue evidence="1">Leaf</tissue>
    </source>
</reference>
<evidence type="ECO:0008006" key="3">
    <source>
        <dbReference type="Google" id="ProtNLM"/>
    </source>
</evidence>
<dbReference type="PANTHER" id="PTHR34145:SF65">
    <property type="entry name" value="FBD DOMAIN-CONTAINING PROTEIN"/>
    <property type="match status" value="1"/>
</dbReference>
<evidence type="ECO:0000313" key="1">
    <source>
        <dbReference type="EMBL" id="TVU22486.1"/>
    </source>
</evidence>
<feature type="non-terminal residue" evidence="1">
    <location>
        <position position="1"/>
    </location>
</feature>
<comment type="caution">
    <text evidence="1">The sequence shown here is derived from an EMBL/GenBank/DDBJ whole genome shotgun (WGS) entry which is preliminary data.</text>
</comment>
<proteinExistence type="predicted"/>
<dbReference type="OrthoDB" id="673865at2759"/>
<dbReference type="EMBL" id="RWGY01000026">
    <property type="protein sequence ID" value="TVU22486.1"/>
    <property type="molecule type" value="Genomic_DNA"/>
</dbReference>
<name>A0A5J9UG30_9POAL</name>